<dbReference type="AlphaFoldDB" id="A0A6A5SAF8"/>
<feature type="region of interest" description="Disordered" evidence="1">
    <location>
        <begin position="1"/>
        <end position="34"/>
    </location>
</feature>
<feature type="non-terminal residue" evidence="2">
    <location>
        <position position="56"/>
    </location>
</feature>
<proteinExistence type="predicted"/>
<protein>
    <submittedName>
        <fullName evidence="2">Uncharacterized protein</fullName>
    </submittedName>
</protein>
<keyword evidence="3" id="KW-1185">Reference proteome</keyword>
<gene>
    <name evidence="2" type="ORF">EJ02DRAFT_458540</name>
</gene>
<dbReference type="EMBL" id="ML976130">
    <property type="protein sequence ID" value="KAF1937641.1"/>
    <property type="molecule type" value="Genomic_DNA"/>
</dbReference>
<evidence type="ECO:0000313" key="3">
    <source>
        <dbReference type="Proteomes" id="UP000800038"/>
    </source>
</evidence>
<accession>A0A6A5SAF8</accession>
<dbReference type="Proteomes" id="UP000800038">
    <property type="component" value="Unassembled WGS sequence"/>
</dbReference>
<name>A0A6A5SAF8_9PLEO</name>
<sequence length="56" mass="6196">MSEWTCRGSGREVNTSYIDDDDDGVGPTTRDASEMNDISGAMRESFGIWQLLPVLL</sequence>
<evidence type="ECO:0000256" key="1">
    <source>
        <dbReference type="SAM" id="MobiDB-lite"/>
    </source>
</evidence>
<evidence type="ECO:0000313" key="2">
    <source>
        <dbReference type="EMBL" id="KAF1937641.1"/>
    </source>
</evidence>
<reference evidence="2" key="1">
    <citation type="journal article" date="2020" name="Stud. Mycol.">
        <title>101 Dothideomycetes genomes: a test case for predicting lifestyles and emergence of pathogens.</title>
        <authorList>
            <person name="Haridas S."/>
            <person name="Albert R."/>
            <person name="Binder M."/>
            <person name="Bloem J."/>
            <person name="Labutti K."/>
            <person name="Salamov A."/>
            <person name="Andreopoulos B."/>
            <person name="Baker S."/>
            <person name="Barry K."/>
            <person name="Bills G."/>
            <person name="Bluhm B."/>
            <person name="Cannon C."/>
            <person name="Castanera R."/>
            <person name="Culley D."/>
            <person name="Daum C."/>
            <person name="Ezra D."/>
            <person name="Gonzalez J."/>
            <person name="Henrissat B."/>
            <person name="Kuo A."/>
            <person name="Liang C."/>
            <person name="Lipzen A."/>
            <person name="Lutzoni F."/>
            <person name="Magnuson J."/>
            <person name="Mondo S."/>
            <person name="Nolan M."/>
            <person name="Ohm R."/>
            <person name="Pangilinan J."/>
            <person name="Park H.-J."/>
            <person name="Ramirez L."/>
            <person name="Alfaro M."/>
            <person name="Sun H."/>
            <person name="Tritt A."/>
            <person name="Yoshinaga Y."/>
            <person name="Zwiers L.-H."/>
            <person name="Turgeon B."/>
            <person name="Goodwin S."/>
            <person name="Spatafora J."/>
            <person name="Crous P."/>
            <person name="Grigoriev I."/>
        </authorList>
    </citation>
    <scope>NUCLEOTIDE SEQUENCE</scope>
    <source>
        <strain evidence="2">CBS 161.51</strain>
    </source>
</reference>
<organism evidence="2 3">
    <name type="scientific">Clathrospora elynae</name>
    <dbReference type="NCBI Taxonomy" id="706981"/>
    <lineage>
        <taxon>Eukaryota</taxon>
        <taxon>Fungi</taxon>
        <taxon>Dikarya</taxon>
        <taxon>Ascomycota</taxon>
        <taxon>Pezizomycotina</taxon>
        <taxon>Dothideomycetes</taxon>
        <taxon>Pleosporomycetidae</taxon>
        <taxon>Pleosporales</taxon>
        <taxon>Diademaceae</taxon>
        <taxon>Clathrospora</taxon>
    </lineage>
</organism>